<dbReference type="PROSITE" id="PS00605">
    <property type="entry name" value="ATPASE_C"/>
    <property type="match status" value="1"/>
</dbReference>
<sequence length="98" mass="9683">MAPVSRVVDKILETSATANSQGAGIAAGLVAVGAGLAMIGVLGTGVGQGVSAGYASQAVGRNPEAASQIRSMLIIGMAIAESSALYAFIISILLVFVY</sequence>
<gene>
    <name evidence="11" type="primary">atpE</name>
    <name evidence="13" type="ORF">CJF60_04945</name>
</gene>
<keyword evidence="5 11" id="KW-0812">Transmembrane</keyword>
<dbReference type="InterPro" id="IPR020537">
    <property type="entry name" value="ATP_synth_F0_csu_DDCD_BS"/>
</dbReference>
<evidence type="ECO:0000256" key="3">
    <source>
        <dbReference type="ARBA" id="ARBA00022448"/>
    </source>
</evidence>
<dbReference type="InterPro" id="IPR000454">
    <property type="entry name" value="ATP_synth_F0_csu"/>
</dbReference>
<evidence type="ECO:0000256" key="11">
    <source>
        <dbReference type="HAMAP-Rule" id="MF_01396"/>
    </source>
</evidence>
<evidence type="ECO:0000256" key="1">
    <source>
        <dbReference type="ARBA" id="ARBA00004141"/>
    </source>
</evidence>
<comment type="caution">
    <text evidence="13">The sequence shown here is derived from an EMBL/GenBank/DDBJ whole genome shotgun (WGS) entry which is preliminary data.</text>
</comment>
<dbReference type="InterPro" id="IPR002379">
    <property type="entry name" value="ATPase_proteolipid_c-like_dom"/>
</dbReference>
<evidence type="ECO:0000259" key="12">
    <source>
        <dbReference type="Pfam" id="PF00137"/>
    </source>
</evidence>
<evidence type="ECO:0000313" key="14">
    <source>
        <dbReference type="Proteomes" id="UP000217033"/>
    </source>
</evidence>
<evidence type="ECO:0000256" key="7">
    <source>
        <dbReference type="ARBA" id="ARBA00022989"/>
    </source>
</evidence>
<dbReference type="SUPFAM" id="SSF81333">
    <property type="entry name" value="F1F0 ATP synthase subunit C"/>
    <property type="match status" value="1"/>
</dbReference>
<feature type="domain" description="V-ATPase proteolipid subunit C-like" evidence="12">
    <location>
        <begin position="32"/>
        <end position="94"/>
    </location>
</feature>
<organism evidence="13 14">
    <name type="scientific">Mycoplasmopsis agassizii</name>
    <dbReference type="NCBI Taxonomy" id="33922"/>
    <lineage>
        <taxon>Bacteria</taxon>
        <taxon>Bacillati</taxon>
        <taxon>Mycoplasmatota</taxon>
        <taxon>Mycoplasmoidales</taxon>
        <taxon>Metamycoplasmataceae</taxon>
        <taxon>Mycoplasmopsis</taxon>
    </lineage>
</organism>
<keyword evidence="10 11" id="KW-0472">Membrane</keyword>
<keyword evidence="14" id="KW-1185">Reference proteome</keyword>
<feature type="transmembrane region" description="Helical" evidence="11">
    <location>
        <begin position="71"/>
        <end position="97"/>
    </location>
</feature>
<dbReference type="HAMAP" id="MF_01396">
    <property type="entry name" value="ATP_synth_c_bact"/>
    <property type="match status" value="1"/>
</dbReference>
<evidence type="ECO:0000256" key="10">
    <source>
        <dbReference type="ARBA" id="ARBA00023136"/>
    </source>
</evidence>
<dbReference type="Pfam" id="PF00137">
    <property type="entry name" value="ATP-synt_C"/>
    <property type="match status" value="1"/>
</dbReference>
<name>A0ABX4H586_9BACT</name>
<keyword evidence="4 11" id="KW-0138">CF(0)</keyword>
<protein>
    <recommendedName>
        <fullName evidence="11">ATP synthase subunit c</fullName>
    </recommendedName>
    <alternativeName>
        <fullName evidence="11">ATP synthase F(0) sector subunit c</fullName>
    </alternativeName>
    <alternativeName>
        <fullName evidence="11">F-type ATPase subunit c</fullName>
        <shortName evidence="11">F-ATPase subunit c</shortName>
    </alternativeName>
    <alternativeName>
        <fullName evidence="11">Lipid-binding protein</fullName>
    </alternativeName>
</protein>
<reference evidence="13" key="1">
    <citation type="submission" date="2017-08" db="EMBL/GenBank/DDBJ databases">
        <authorList>
            <person name="Alvarez-Ponce D."/>
            <person name="Weitzman C.L."/>
            <person name="Tillett R.L."/>
            <person name="Sandmeier F.C."/>
            <person name="Tracy C.R."/>
        </authorList>
    </citation>
    <scope>NUCLEOTIDE SEQUENCE [LARGE SCALE GENOMIC DNA]</scope>
    <source>
        <strain evidence="13">PS6</strain>
    </source>
</reference>
<keyword evidence="6 11" id="KW-0375">Hydrogen ion transport</keyword>
<comment type="subcellular location">
    <subcellularLocation>
        <location evidence="11">Cell membrane</location>
        <topology evidence="11">Multi-pass membrane protein</topology>
    </subcellularLocation>
    <subcellularLocation>
        <location evidence="1">Membrane</location>
        <topology evidence="1">Multi-pass membrane protein</topology>
    </subcellularLocation>
</comment>
<dbReference type="Gene3D" id="1.20.120.610">
    <property type="entry name" value="lithium bound rotor ring of v- atpase"/>
    <property type="match status" value="1"/>
</dbReference>
<evidence type="ECO:0000256" key="9">
    <source>
        <dbReference type="ARBA" id="ARBA00023121"/>
    </source>
</evidence>
<evidence type="ECO:0000256" key="8">
    <source>
        <dbReference type="ARBA" id="ARBA00023065"/>
    </source>
</evidence>
<comment type="similarity">
    <text evidence="2 11">Belongs to the ATPase C chain family.</text>
</comment>
<evidence type="ECO:0000256" key="2">
    <source>
        <dbReference type="ARBA" id="ARBA00006704"/>
    </source>
</evidence>
<dbReference type="Proteomes" id="UP000217033">
    <property type="component" value="Unassembled WGS sequence"/>
</dbReference>
<keyword evidence="8 11" id="KW-0406">Ion transport</keyword>
<accession>A0ABX4H586</accession>
<keyword evidence="3 11" id="KW-0813">Transport</keyword>
<dbReference type="InterPro" id="IPR035921">
    <property type="entry name" value="F/V-ATP_Csub_sf"/>
</dbReference>
<feature type="site" description="Reversibly protonated during proton transport" evidence="11">
    <location>
        <position position="81"/>
    </location>
</feature>
<feature type="transmembrane region" description="Helical" evidence="11">
    <location>
        <begin position="25"/>
        <end position="50"/>
    </location>
</feature>
<keyword evidence="11" id="KW-0066">ATP synthesis</keyword>
<evidence type="ECO:0000313" key="13">
    <source>
        <dbReference type="EMBL" id="PAF55059.1"/>
    </source>
</evidence>
<keyword evidence="7 11" id="KW-1133">Transmembrane helix</keyword>
<dbReference type="PRINTS" id="PR00124">
    <property type="entry name" value="ATPASEC"/>
</dbReference>
<comment type="function">
    <text evidence="11">Key component of the F(0) channel; it plays a direct role in translocation across the membrane. A homomeric c-ring of between 10-14 subunits forms the central stalk rotor element with the F(1) delta and epsilon subunits.</text>
</comment>
<evidence type="ECO:0000256" key="5">
    <source>
        <dbReference type="ARBA" id="ARBA00022692"/>
    </source>
</evidence>
<keyword evidence="11" id="KW-1003">Cell membrane</keyword>
<evidence type="ECO:0000256" key="4">
    <source>
        <dbReference type="ARBA" id="ARBA00022547"/>
    </source>
</evidence>
<dbReference type="PANTHER" id="PTHR10031">
    <property type="entry name" value="ATP SYNTHASE LIPID-BINDING PROTEIN, MITOCHONDRIAL"/>
    <property type="match status" value="1"/>
</dbReference>
<keyword evidence="9 11" id="KW-0446">Lipid-binding</keyword>
<dbReference type="CDD" id="cd18184">
    <property type="entry name" value="ATP-synt_Fo_c_NaATPase"/>
    <property type="match status" value="1"/>
</dbReference>
<evidence type="ECO:0000256" key="6">
    <source>
        <dbReference type="ARBA" id="ARBA00022781"/>
    </source>
</evidence>
<dbReference type="PANTHER" id="PTHR10031:SF0">
    <property type="entry name" value="ATPASE PROTEIN 9"/>
    <property type="match status" value="1"/>
</dbReference>
<dbReference type="EMBL" id="NQMN01000002">
    <property type="protein sequence ID" value="PAF55059.1"/>
    <property type="molecule type" value="Genomic_DNA"/>
</dbReference>
<comment type="function">
    <text evidence="11">F(1)F(0) ATP synthase produces ATP from ADP in the presence of a proton or sodium gradient. F-type ATPases consist of two structural domains, F(1) containing the extramembraneous catalytic core and F(0) containing the membrane proton channel, linked together by a central stalk and a peripheral stalk. During catalysis, ATP synthesis in the catalytic domain of F(1) is coupled via a rotary mechanism of the central stalk subunits to proton translocation.</text>
</comment>
<proteinExistence type="inferred from homology"/>